<organism evidence="1">
    <name type="scientific">Anguilla anguilla</name>
    <name type="common">European freshwater eel</name>
    <name type="synonym">Muraena anguilla</name>
    <dbReference type="NCBI Taxonomy" id="7936"/>
    <lineage>
        <taxon>Eukaryota</taxon>
        <taxon>Metazoa</taxon>
        <taxon>Chordata</taxon>
        <taxon>Craniata</taxon>
        <taxon>Vertebrata</taxon>
        <taxon>Euteleostomi</taxon>
        <taxon>Actinopterygii</taxon>
        <taxon>Neopterygii</taxon>
        <taxon>Teleostei</taxon>
        <taxon>Anguilliformes</taxon>
        <taxon>Anguillidae</taxon>
        <taxon>Anguilla</taxon>
    </lineage>
</organism>
<protein>
    <submittedName>
        <fullName evidence="1">Uncharacterized protein</fullName>
    </submittedName>
</protein>
<accession>A0A0E9RBT3</accession>
<name>A0A0E9RBT3_ANGAN</name>
<proteinExistence type="predicted"/>
<reference evidence="1" key="1">
    <citation type="submission" date="2014-11" db="EMBL/GenBank/DDBJ databases">
        <authorList>
            <person name="Amaro Gonzalez C."/>
        </authorList>
    </citation>
    <scope>NUCLEOTIDE SEQUENCE</scope>
</reference>
<reference evidence="1" key="2">
    <citation type="journal article" date="2015" name="Fish Shellfish Immunol.">
        <title>Early steps in the European eel (Anguilla anguilla)-Vibrio vulnificus interaction in the gills: Role of the RtxA13 toxin.</title>
        <authorList>
            <person name="Callol A."/>
            <person name="Pajuelo D."/>
            <person name="Ebbesson L."/>
            <person name="Teles M."/>
            <person name="MacKenzie S."/>
            <person name="Amaro C."/>
        </authorList>
    </citation>
    <scope>NUCLEOTIDE SEQUENCE</scope>
</reference>
<dbReference type="EMBL" id="GBXM01082239">
    <property type="protein sequence ID" value="JAH26338.1"/>
    <property type="molecule type" value="Transcribed_RNA"/>
</dbReference>
<evidence type="ECO:0000313" key="1">
    <source>
        <dbReference type="EMBL" id="JAH26611.1"/>
    </source>
</evidence>
<dbReference type="AlphaFoldDB" id="A0A0E9RBT3"/>
<sequence length="33" mass="3666">MSLNGETGNSFPFLLQYLELHVTTVSENPPSRS</sequence>
<dbReference type="EMBL" id="GBXM01081966">
    <property type="protein sequence ID" value="JAH26611.1"/>
    <property type="molecule type" value="Transcribed_RNA"/>
</dbReference>